<evidence type="ECO:0000313" key="2">
    <source>
        <dbReference type="Proteomes" id="UP001162992"/>
    </source>
</evidence>
<organism evidence="1 2">
    <name type="scientific">Diphasiastrum complanatum</name>
    <name type="common">Issler's clubmoss</name>
    <name type="synonym">Lycopodium complanatum</name>
    <dbReference type="NCBI Taxonomy" id="34168"/>
    <lineage>
        <taxon>Eukaryota</taxon>
        <taxon>Viridiplantae</taxon>
        <taxon>Streptophyta</taxon>
        <taxon>Embryophyta</taxon>
        <taxon>Tracheophyta</taxon>
        <taxon>Lycopodiopsida</taxon>
        <taxon>Lycopodiales</taxon>
        <taxon>Lycopodiaceae</taxon>
        <taxon>Lycopodioideae</taxon>
        <taxon>Diphasiastrum</taxon>
    </lineage>
</organism>
<comment type="caution">
    <text evidence="1">The sequence shown here is derived from an EMBL/GenBank/DDBJ whole genome shotgun (WGS) entry which is preliminary data.</text>
</comment>
<evidence type="ECO:0000313" key="1">
    <source>
        <dbReference type="EMBL" id="KAJ7559301.1"/>
    </source>
</evidence>
<name>A0ACC2DYI4_DIPCM</name>
<dbReference type="Proteomes" id="UP001162992">
    <property type="component" value="Chromosome 4"/>
</dbReference>
<proteinExistence type="predicted"/>
<keyword evidence="2" id="KW-1185">Reference proteome</keyword>
<gene>
    <name evidence="1" type="ORF">O6H91_04G078600</name>
</gene>
<dbReference type="EMBL" id="CM055095">
    <property type="protein sequence ID" value="KAJ7559301.1"/>
    <property type="molecule type" value="Genomic_DNA"/>
</dbReference>
<accession>A0ACC2DYI4</accession>
<sequence>MGMGQCSGSVIMCLPSLDGTGFVGLCVSSLERGLHHHCSKPSRVAAAVNSQTAASWHHHNSTTIWNCSYNHISYFSSKQCSLTIQCADTGALQQEKDDIEACRRGQSLVRIPATSNRTSVRKPQPQPKMDYSLEIPLSEVDGKRAFAKSWQEVKNPFKKVGEIWEKDKQFMRHWLREVGKEVHIARVFEKDKKVLADGVNFLRKSSVSTLAEVLSLRIFEDPCAVPKPPQPWPRPFYPGLSGKALVAADISTTMAYFKYIKEWFAIWGVPLQNRYDPRVLASYFNRRPHVVVFRTAQVCAAFSLLYIRLNLDKLIKSPFKKSEEDDGKSATKVAERFKEVVLKLGPTFIKVAQSLSTRPDFIGPDSAKVLAELQDQMPPFSNQEAMGVLEKELGFPVTNIFEYLSEDPIAAASLGQVYKGRTKDGQDVAVKIQRPDVLYSVSCDIYILRLGLALVRKLAKINSDLSIFADEVGRGLYGELDYTLEASNASEFAAALSSKLDFVVVPRAILHLTTRRVLTMEWINGVRPLDLQRIAKGKDGGYSILEQHAAKERLLNMVNKGVQSSLTQLLDVGILHADPHPGNMLYTSNNNIGYLDFGLICRMERKHQYAMIAAVAHLVNGEWGFLTDDLAEMDVLKPTTDWFGVRLALEDAFSGLVMKNGLPDFRFSQMAGKLFKIALKFRFQLPAYYTLVLRSIASLEGMALAVDPNFKVFARTYPFVLRRLLHDNSPPMRCVLRSLLLNSKREFRWDRISAFVTVVNPISRSTVATGTSDKSTQNLMTSMWKIMTSKDGIVIRRILLEADTPSLAEAFISEGALTFRQKAAALLADSFFQSGKKIIGLHPIRDRNWTVPDDGSRYNAKMPNKEQMVTFQLYRALRVNKSFQFFISTIFQRLQATPLLLLRVGWTGLTIFSTALSLSLHRLCVLLSDIYCEPVHSAKQVQTNSLISV</sequence>
<protein>
    <submittedName>
        <fullName evidence="1">Uncharacterized protein</fullName>
    </submittedName>
</protein>
<reference evidence="2" key="1">
    <citation type="journal article" date="2024" name="Proc. Natl. Acad. Sci. U.S.A.">
        <title>Extraordinary preservation of gene collinearity over three hundred million years revealed in homosporous lycophytes.</title>
        <authorList>
            <person name="Li C."/>
            <person name="Wickell D."/>
            <person name="Kuo L.Y."/>
            <person name="Chen X."/>
            <person name="Nie B."/>
            <person name="Liao X."/>
            <person name="Peng D."/>
            <person name="Ji J."/>
            <person name="Jenkins J."/>
            <person name="Williams M."/>
            <person name="Shu S."/>
            <person name="Plott C."/>
            <person name="Barry K."/>
            <person name="Rajasekar S."/>
            <person name="Grimwood J."/>
            <person name="Han X."/>
            <person name="Sun S."/>
            <person name="Hou Z."/>
            <person name="He W."/>
            <person name="Dai G."/>
            <person name="Sun C."/>
            <person name="Schmutz J."/>
            <person name="Leebens-Mack J.H."/>
            <person name="Li F.W."/>
            <person name="Wang L."/>
        </authorList>
    </citation>
    <scope>NUCLEOTIDE SEQUENCE [LARGE SCALE GENOMIC DNA]</scope>
    <source>
        <strain evidence="2">cv. PW_Plant_1</strain>
    </source>
</reference>